<dbReference type="Pfam" id="PF03781">
    <property type="entry name" value="FGE-sulfatase"/>
    <property type="match status" value="1"/>
</dbReference>
<feature type="domain" description="Sulfatase-modifying factor enzyme-like" evidence="2">
    <location>
        <begin position="55"/>
        <end position="346"/>
    </location>
</feature>
<dbReference type="AlphaFoldDB" id="A0A974WGY9"/>
<dbReference type="GO" id="GO:0120147">
    <property type="term" value="F:formylglycine-generating oxidase activity"/>
    <property type="evidence" value="ECO:0007669"/>
    <property type="project" value="TreeGrafter"/>
</dbReference>
<evidence type="ECO:0000313" key="3">
    <source>
        <dbReference type="EMBL" id="QSE98338.1"/>
    </source>
</evidence>
<dbReference type="Gene3D" id="3.90.1580.10">
    <property type="entry name" value="paralog of FGE (formylglycine-generating enzyme)"/>
    <property type="match status" value="1"/>
</dbReference>
<dbReference type="PANTHER" id="PTHR23150:SF19">
    <property type="entry name" value="FORMYLGLYCINE-GENERATING ENZYME"/>
    <property type="match status" value="1"/>
</dbReference>
<dbReference type="KEGG" id="fuv:JR347_04475"/>
<dbReference type="InterPro" id="IPR042095">
    <property type="entry name" value="SUMF_sf"/>
</dbReference>
<dbReference type="Proteomes" id="UP000662783">
    <property type="component" value="Chromosome"/>
</dbReference>
<dbReference type="InterPro" id="IPR051043">
    <property type="entry name" value="Sulfatase_Mod_Factor_Kinase"/>
</dbReference>
<dbReference type="PANTHER" id="PTHR23150">
    <property type="entry name" value="SULFATASE MODIFYING FACTOR 1, 2"/>
    <property type="match status" value="1"/>
</dbReference>
<accession>A0A974WGY9</accession>
<dbReference type="SUPFAM" id="SSF56436">
    <property type="entry name" value="C-type lectin-like"/>
    <property type="match status" value="1"/>
</dbReference>
<feature type="signal peptide" evidence="1">
    <location>
        <begin position="1"/>
        <end position="21"/>
    </location>
</feature>
<keyword evidence="1" id="KW-0732">Signal</keyword>
<evidence type="ECO:0000256" key="1">
    <source>
        <dbReference type="SAM" id="SignalP"/>
    </source>
</evidence>
<keyword evidence="4" id="KW-1185">Reference proteome</keyword>
<proteinExistence type="predicted"/>
<name>A0A974WGY9_9BACT</name>
<feature type="chain" id="PRO_5036824905" evidence="1">
    <location>
        <begin position="22"/>
        <end position="358"/>
    </location>
</feature>
<dbReference type="InterPro" id="IPR005532">
    <property type="entry name" value="SUMF_dom"/>
</dbReference>
<dbReference type="InterPro" id="IPR016187">
    <property type="entry name" value="CTDL_fold"/>
</dbReference>
<evidence type="ECO:0000313" key="4">
    <source>
        <dbReference type="Proteomes" id="UP000662783"/>
    </source>
</evidence>
<sequence length="358" mass="40676">MRKVIRRFFYSLAMLSSALLGGCGLLGLGGGAGGDGGELVGVPGREGWVMVRPYGMVPIPAGTFHMGQADEDPASTQINFNKQITIGSFYMDDTEITNNEYRQFIDLLMQDSISVLGEEKIKSDYYPDTTVWVKDFAHHMGDPVMDYYYWHPGYDDYPVVGVNWEAAVYFSKWRTAYWADYRRSVGEVPMPSFRLPNEAEWEYAARGGRDMAKYPWGNPYIRNSKGCMLANFKPGRGNFYDDGFAYTAPVASYFANDYGLYDMAGNVSEWCLDDFNPASVPLVWDLNPQYIEKRTDPDHPRYNPDIYPKKVIRGGSWKDVAYYLETGTRTFEFKDSTRAYIGFRNAMTHLGRSSGAEF</sequence>
<organism evidence="3 4">
    <name type="scientific">Fulvivirga lutea</name>
    <dbReference type="NCBI Taxonomy" id="2810512"/>
    <lineage>
        <taxon>Bacteria</taxon>
        <taxon>Pseudomonadati</taxon>
        <taxon>Bacteroidota</taxon>
        <taxon>Cytophagia</taxon>
        <taxon>Cytophagales</taxon>
        <taxon>Fulvivirgaceae</taxon>
        <taxon>Fulvivirga</taxon>
    </lineage>
</organism>
<dbReference type="EMBL" id="CP070608">
    <property type="protein sequence ID" value="QSE98338.1"/>
    <property type="molecule type" value="Genomic_DNA"/>
</dbReference>
<dbReference type="PROSITE" id="PS51257">
    <property type="entry name" value="PROKAR_LIPOPROTEIN"/>
    <property type="match status" value="1"/>
</dbReference>
<gene>
    <name evidence="3" type="ORF">JR347_04475</name>
</gene>
<dbReference type="RefSeq" id="WP_205722853.1">
    <property type="nucleotide sequence ID" value="NZ_CP070608.1"/>
</dbReference>
<reference evidence="3" key="1">
    <citation type="submission" date="2021-02" db="EMBL/GenBank/DDBJ databases">
        <title>Fulvivirga sp. S481 isolated from sea water.</title>
        <authorList>
            <person name="Bae S.S."/>
            <person name="Baek K."/>
        </authorList>
    </citation>
    <scope>NUCLEOTIDE SEQUENCE</scope>
    <source>
        <strain evidence="3">S481</strain>
    </source>
</reference>
<evidence type="ECO:0000259" key="2">
    <source>
        <dbReference type="Pfam" id="PF03781"/>
    </source>
</evidence>
<protein>
    <submittedName>
        <fullName evidence="3">SUMF1/EgtB/PvdO family nonheme iron enzyme</fullName>
    </submittedName>
</protein>